<protein>
    <submittedName>
        <fullName evidence="1">Uncharacterized protein</fullName>
    </submittedName>
</protein>
<dbReference type="PANTHER" id="PTHR43051">
    <property type="entry name" value="POLYNUCLEOTIDE ADENYLYLTRANSFERASE FAMILY PROTEIN"/>
    <property type="match status" value="1"/>
</dbReference>
<dbReference type="InterPro" id="IPR052191">
    <property type="entry name" value="tRNA_ntf/polyA_polymerase_I"/>
</dbReference>
<organism evidence="1">
    <name type="scientific">Aegilops tauschii</name>
    <name type="common">Tausch's goatgrass</name>
    <name type="synonym">Aegilops squarrosa</name>
    <dbReference type="NCBI Taxonomy" id="37682"/>
    <lineage>
        <taxon>Eukaryota</taxon>
        <taxon>Viridiplantae</taxon>
        <taxon>Streptophyta</taxon>
        <taxon>Embryophyta</taxon>
        <taxon>Tracheophyta</taxon>
        <taxon>Spermatophyta</taxon>
        <taxon>Magnoliopsida</taxon>
        <taxon>Liliopsida</taxon>
        <taxon>Poales</taxon>
        <taxon>Poaceae</taxon>
        <taxon>BOP clade</taxon>
        <taxon>Pooideae</taxon>
        <taxon>Triticodae</taxon>
        <taxon>Triticeae</taxon>
        <taxon>Triticinae</taxon>
        <taxon>Aegilops</taxon>
    </lineage>
</organism>
<dbReference type="EnsemblPlants" id="EMT32809">
    <property type="protein sequence ID" value="EMT32809"/>
    <property type="gene ID" value="F775_27428"/>
</dbReference>
<evidence type="ECO:0000313" key="1">
    <source>
        <dbReference type="EnsemblPlants" id="EMT32809"/>
    </source>
</evidence>
<accession>M8CEI7</accession>
<reference evidence="1" key="1">
    <citation type="submission" date="2015-06" db="UniProtKB">
        <authorList>
            <consortium name="EnsemblPlants"/>
        </authorList>
    </citation>
    <scope>IDENTIFICATION</scope>
</reference>
<name>M8CEI7_AEGTA</name>
<proteinExistence type="predicted"/>
<dbReference type="AlphaFoldDB" id="M8CEI7"/>
<dbReference type="PANTHER" id="PTHR43051:SF2">
    <property type="entry name" value="POLYNUCLEOTIDE ADENYLYLTRANSFERASE FAMILY PROTEIN-RELATED"/>
    <property type="match status" value="1"/>
</dbReference>
<sequence>MAMLTTEVIWLRWLLEDFGVAATTSTSLLSDSTGAISIARDPVLFSKLDSFLAPNRPCHNSLWISILAFHEALVRKPRDPLVVATFALAVYLGGDLPLAVDIGQSINRQHDAGFAELLEPRMRGKKGLLAEVKDLAISMRQALTEMTDEYYVANAMAKIPQAPSSDLVFIPLQAYLKVLKLIERVQHGKKEIGYEPKSNGNIDYHNLANGTPAEVRNLFTLVVFDTIYPPNLEKEDDSSRR</sequence>